<dbReference type="KEGG" id="vg:15613895"/>
<dbReference type="EMBL" id="HF679134">
    <property type="protein sequence ID" value="CCU56471.1"/>
    <property type="molecule type" value="Genomic_DNA"/>
</dbReference>
<evidence type="ECO:0000313" key="3">
    <source>
        <dbReference type="Proteomes" id="UP000792671"/>
    </source>
</evidence>
<evidence type="ECO:0000313" key="2">
    <source>
        <dbReference type="EMBL" id="CCU56471.1"/>
    </source>
</evidence>
<keyword evidence="1" id="KW-0812">Transmembrane</keyword>
<dbReference type="Proteomes" id="UP000792671">
    <property type="component" value="Genome"/>
</dbReference>
<dbReference type="RefSeq" id="YP_008003790.1">
    <property type="nucleotide sequence ID" value="NC_021246.1"/>
</dbReference>
<sequence>MNVEEFTNIAIYVSYIYIIEILLNFMIYFIKILYNMIIRDINYFLIFLFFI</sequence>
<evidence type="ECO:0000256" key="1">
    <source>
        <dbReference type="SAM" id="Phobius"/>
    </source>
</evidence>
<protein>
    <submittedName>
        <fullName evidence="2">Uncharacterized protein</fullName>
    </submittedName>
</protein>
<feature type="transmembrane region" description="Helical" evidence="1">
    <location>
        <begin position="12"/>
        <end position="34"/>
    </location>
</feature>
<accession>A0A916P7P8</accession>
<keyword evidence="1" id="KW-1133">Transmembrane helix</keyword>
<name>A0A916P7P8_9POXV</name>
<dbReference type="GeneID" id="15613895"/>
<keyword evidence="1" id="KW-0472">Membrane</keyword>
<gene>
    <name evidence="2" type="ORF">MYSEV_273</name>
</gene>
<reference evidence="2 3" key="1">
    <citation type="journal article" date="2013" name="J. Virol.">
        <title>New Insights into the Evolution of Entomopoxvirinae from the Complete Genome Sequences of Four Entomopoxviruses Infecting Adoxophyes honmai, Choristoneura biennis, Choristoneura rosaceana, and Mythimna separata.</title>
        <authorList>
            <person name="Theze J."/>
            <person name="Takatsuka J."/>
            <person name="Li Z."/>
            <person name="Gallais J."/>
            <person name="Doucet D."/>
            <person name="Arif B."/>
            <person name="Nakai M."/>
            <person name="Herniou E.A."/>
        </authorList>
    </citation>
    <scope>NUCLEOTIDE SEQUENCE [LARGE SCALE GENOMIC DNA]</scope>
</reference>
<keyword evidence="3" id="KW-1185">Reference proteome</keyword>
<organism evidence="2 3">
    <name type="scientific">Mythimna separata entomopoxvirus 'L'</name>
    <dbReference type="NCBI Taxonomy" id="1293572"/>
    <lineage>
        <taxon>Viruses</taxon>
        <taxon>Varidnaviria</taxon>
        <taxon>Bamfordvirae</taxon>
        <taxon>Nucleocytoviricota</taxon>
        <taxon>Pokkesviricetes</taxon>
        <taxon>Chitovirales</taxon>
        <taxon>Poxviridae</taxon>
        <taxon>Entomopoxvirinae</taxon>
        <taxon>Betaentomopoxvirus</taxon>
        <taxon>Betaentomopoxvirus mseparata</taxon>
        <taxon>Mythimna separata entomopoxvirus</taxon>
    </lineage>
</organism>
<proteinExistence type="predicted"/>